<sequence>MLSFLRGRKKNIIQIVIFCLFFLSYSVTSKAVEKIENDTVDLTDFGKNGFSFVVKRYIYLESDIKGISISLKNNNNSAYLINSSILFNDDDKNVPIVNKDRERTPFMILPPLYRLEPSSEYSWNIRRISEGSNDMALPKDRESLFWIAFRAVPLKDSKIEEKKSVSLTITPTFFFKLIYRPESIMALENKDVIDDVIVEKVNENIVINNKSPLYMTFEYLKVGEVEIKNDGRAITVKPFSTVSVEAPKNVQGKLSWRFNDENFFIIKDKEY</sequence>
<evidence type="ECO:0000256" key="4">
    <source>
        <dbReference type="ARBA" id="ARBA00022764"/>
    </source>
</evidence>
<evidence type="ECO:0000313" key="10">
    <source>
        <dbReference type="Proteomes" id="UP000195540"/>
    </source>
</evidence>
<comment type="subcellular location">
    <subcellularLocation>
        <location evidence="1">Periplasm</location>
    </subcellularLocation>
</comment>
<dbReference type="SUPFAM" id="SSF49354">
    <property type="entry name" value="PapD-like"/>
    <property type="match status" value="1"/>
</dbReference>
<dbReference type="EMBL" id="CP021694">
    <property type="protein sequence ID" value="ARX33534.1"/>
    <property type="molecule type" value="Genomic_DNA"/>
</dbReference>
<dbReference type="RefSeq" id="WP_004249275.1">
    <property type="nucleotide sequence ID" value="NZ_ABFCQN020000045.1"/>
</dbReference>
<evidence type="ECO:0000313" key="11">
    <source>
        <dbReference type="Proteomes" id="UP001171165"/>
    </source>
</evidence>
<reference evidence="8 10" key="1">
    <citation type="submission" date="2017-05" db="EMBL/GenBank/DDBJ databases">
        <title>Whole genome sequencing of Proteus mirabilis AR_0155.</title>
        <authorList>
            <person name="Conlan S."/>
            <person name="Thomas P.J."/>
            <person name="Mullikin J."/>
            <person name="Frank K.M."/>
            <person name="Segre J.A."/>
        </authorList>
    </citation>
    <scope>NUCLEOTIDE SEQUENCE [LARGE SCALE GENOMIC DNA]</scope>
    <source>
        <strain evidence="8 10">AR_0155</strain>
    </source>
</reference>
<dbReference type="PANTHER" id="PTHR30251">
    <property type="entry name" value="PILUS ASSEMBLY CHAPERONE"/>
    <property type="match status" value="1"/>
</dbReference>
<keyword evidence="3" id="KW-0732">Signal</keyword>
<dbReference type="Gene3D" id="2.60.40.10">
    <property type="entry name" value="Immunoglobulins"/>
    <property type="match status" value="2"/>
</dbReference>
<dbReference type="InterPro" id="IPR016147">
    <property type="entry name" value="Pili_assmbl_chaperone_N"/>
</dbReference>
<evidence type="ECO:0000256" key="5">
    <source>
        <dbReference type="ARBA" id="ARBA00023186"/>
    </source>
</evidence>
<dbReference type="AlphaFoldDB" id="A0AAJ1DHV7"/>
<evidence type="ECO:0000256" key="2">
    <source>
        <dbReference type="ARBA" id="ARBA00007399"/>
    </source>
</evidence>
<evidence type="ECO:0000313" key="8">
    <source>
        <dbReference type="EMBL" id="ARX33534.1"/>
    </source>
</evidence>
<dbReference type="Pfam" id="PF00345">
    <property type="entry name" value="PapD_N"/>
    <property type="match status" value="1"/>
</dbReference>
<dbReference type="PRINTS" id="PR00969">
    <property type="entry name" value="CHAPERONPILI"/>
</dbReference>
<gene>
    <name evidence="8" type="ORF">AM402_04995</name>
    <name evidence="9" type="ORF">PW210_003700</name>
</gene>
<dbReference type="GO" id="GO:0030288">
    <property type="term" value="C:outer membrane-bounded periplasmic space"/>
    <property type="evidence" value="ECO:0007669"/>
    <property type="project" value="InterPro"/>
</dbReference>
<dbReference type="InterPro" id="IPR016148">
    <property type="entry name" value="Pili_assmbl_chaperone_C"/>
</dbReference>
<accession>A0AAJ1DHV7</accession>
<evidence type="ECO:0000259" key="7">
    <source>
        <dbReference type="Pfam" id="PF02753"/>
    </source>
</evidence>
<dbReference type="InterPro" id="IPR013783">
    <property type="entry name" value="Ig-like_fold"/>
</dbReference>
<dbReference type="EMBL" id="ABKSPD020000018">
    <property type="protein sequence ID" value="EKW9777821.1"/>
    <property type="molecule type" value="Genomic_DNA"/>
</dbReference>
<dbReference type="GeneID" id="6802867"/>
<dbReference type="GO" id="GO:0071555">
    <property type="term" value="P:cell wall organization"/>
    <property type="evidence" value="ECO:0007669"/>
    <property type="project" value="InterPro"/>
</dbReference>
<dbReference type="PANTHER" id="PTHR30251:SF2">
    <property type="entry name" value="FIMBRIAL CHAPERONE YADV-RELATED"/>
    <property type="match status" value="1"/>
</dbReference>
<dbReference type="Proteomes" id="UP000195540">
    <property type="component" value="Chromosome"/>
</dbReference>
<evidence type="ECO:0000256" key="3">
    <source>
        <dbReference type="ARBA" id="ARBA00022729"/>
    </source>
</evidence>
<dbReference type="InterPro" id="IPR001829">
    <property type="entry name" value="Pili_assmbl_chaperone_bac"/>
</dbReference>
<evidence type="ECO:0000313" key="9">
    <source>
        <dbReference type="EMBL" id="EKW9777821.1"/>
    </source>
</evidence>
<dbReference type="Proteomes" id="UP001171165">
    <property type="component" value="Unassembled WGS sequence"/>
</dbReference>
<proteinExistence type="inferred from homology"/>
<name>A0AAJ1DHV7_PROMI</name>
<dbReference type="Pfam" id="PF02753">
    <property type="entry name" value="PapD_C"/>
    <property type="match status" value="1"/>
</dbReference>
<keyword evidence="5" id="KW-0143">Chaperone</keyword>
<dbReference type="SUPFAM" id="SSF49584">
    <property type="entry name" value="Periplasmic chaperone C-domain"/>
    <property type="match status" value="1"/>
</dbReference>
<dbReference type="InterPro" id="IPR050643">
    <property type="entry name" value="Periplasmic_pilus_chap"/>
</dbReference>
<keyword evidence="4" id="KW-0574">Periplasm</keyword>
<organism evidence="9 11">
    <name type="scientific">Proteus mirabilis</name>
    <dbReference type="NCBI Taxonomy" id="584"/>
    <lineage>
        <taxon>Bacteria</taxon>
        <taxon>Pseudomonadati</taxon>
        <taxon>Pseudomonadota</taxon>
        <taxon>Gammaproteobacteria</taxon>
        <taxon>Enterobacterales</taxon>
        <taxon>Morganellaceae</taxon>
        <taxon>Proteus</taxon>
    </lineage>
</organism>
<protein>
    <submittedName>
        <fullName evidence="8">Fimbrial chaperone protein</fullName>
    </submittedName>
    <submittedName>
        <fullName evidence="9">Molecular chaperone</fullName>
    </submittedName>
</protein>
<feature type="domain" description="Pili assembly chaperone N-terminal" evidence="6">
    <location>
        <begin position="58"/>
        <end position="184"/>
    </location>
</feature>
<dbReference type="InterPro" id="IPR008962">
    <property type="entry name" value="PapD-like_sf"/>
</dbReference>
<evidence type="ECO:0000259" key="6">
    <source>
        <dbReference type="Pfam" id="PF00345"/>
    </source>
</evidence>
<reference evidence="9" key="2">
    <citation type="submission" date="2023-06" db="EMBL/GenBank/DDBJ databases">
        <authorList>
            <consortium name="Clinical and Environmental Microbiology Branch: Whole genome sequencing antimicrobial resistance pathogens in the healthcare setting"/>
        </authorList>
    </citation>
    <scope>NUCLEOTIDE SEQUENCE</scope>
    <source>
        <strain evidence="9">Microbial</strain>
    </source>
</reference>
<evidence type="ECO:0000256" key="1">
    <source>
        <dbReference type="ARBA" id="ARBA00004418"/>
    </source>
</evidence>
<comment type="similarity">
    <text evidence="2">Belongs to the periplasmic pilus chaperone family.</text>
</comment>
<dbReference type="InterPro" id="IPR036316">
    <property type="entry name" value="Pili_assmbl_chap_C_dom_sf"/>
</dbReference>
<feature type="domain" description="Pili assembly chaperone C-terminal" evidence="7">
    <location>
        <begin position="207"/>
        <end position="256"/>
    </location>
</feature>